<name>A0AAD9GJK0_BABDI</name>
<dbReference type="InterPro" id="IPR011004">
    <property type="entry name" value="Trimer_LpxA-like_sf"/>
</dbReference>
<dbReference type="InterPro" id="IPR056729">
    <property type="entry name" value="GMPPB_C"/>
</dbReference>
<evidence type="ECO:0000256" key="1">
    <source>
        <dbReference type="ARBA" id="ARBA00004823"/>
    </source>
</evidence>
<reference evidence="9" key="1">
    <citation type="journal article" date="2014" name="Nucleic Acids Res.">
        <title>The evolutionary dynamics of variant antigen genes in Babesia reveal a history of genomic innovation underlying host-parasite interaction.</title>
        <authorList>
            <person name="Jackson A.P."/>
            <person name="Otto T.D."/>
            <person name="Darby A."/>
            <person name="Ramaprasad A."/>
            <person name="Xia D."/>
            <person name="Echaide I.E."/>
            <person name="Farber M."/>
            <person name="Gahlot S."/>
            <person name="Gamble J."/>
            <person name="Gupta D."/>
            <person name="Gupta Y."/>
            <person name="Jackson L."/>
            <person name="Malandrin L."/>
            <person name="Malas T.B."/>
            <person name="Moussa E."/>
            <person name="Nair M."/>
            <person name="Reid A.J."/>
            <person name="Sanders M."/>
            <person name="Sharma J."/>
            <person name="Tracey A."/>
            <person name="Quail M.A."/>
            <person name="Weir W."/>
            <person name="Wastling J.M."/>
            <person name="Hall N."/>
            <person name="Willadsen P."/>
            <person name="Lingelbach K."/>
            <person name="Shiels B."/>
            <person name="Tait A."/>
            <person name="Berriman M."/>
            <person name="Allred D.R."/>
            <person name="Pain A."/>
        </authorList>
    </citation>
    <scope>NUCLEOTIDE SEQUENCE</scope>
    <source>
        <strain evidence="9">1802A</strain>
    </source>
</reference>
<evidence type="ECO:0000256" key="3">
    <source>
        <dbReference type="ARBA" id="ARBA00012387"/>
    </source>
</evidence>
<evidence type="ECO:0000256" key="6">
    <source>
        <dbReference type="ARBA" id="ARBA00023134"/>
    </source>
</evidence>
<dbReference type="EMBL" id="JAHBMH010000007">
    <property type="protein sequence ID" value="KAK1939645.1"/>
    <property type="molecule type" value="Genomic_DNA"/>
</dbReference>
<keyword evidence="5" id="KW-0547">Nucleotide-binding</keyword>
<dbReference type="Proteomes" id="UP001195914">
    <property type="component" value="Unassembled WGS sequence"/>
</dbReference>
<comment type="caution">
    <text evidence="9">The sequence shown here is derived from an EMBL/GenBank/DDBJ whole genome shotgun (WGS) entry which is preliminary data.</text>
</comment>
<dbReference type="GO" id="GO:0004475">
    <property type="term" value="F:mannose-1-phosphate guanylyltransferase (GTP) activity"/>
    <property type="evidence" value="ECO:0007669"/>
    <property type="project" value="UniProtKB-EC"/>
</dbReference>
<dbReference type="InterPro" id="IPR050486">
    <property type="entry name" value="Mannose-1P_guanyltransferase"/>
</dbReference>
<organism evidence="9 10">
    <name type="scientific">Babesia divergens</name>
    <dbReference type="NCBI Taxonomy" id="32595"/>
    <lineage>
        <taxon>Eukaryota</taxon>
        <taxon>Sar</taxon>
        <taxon>Alveolata</taxon>
        <taxon>Apicomplexa</taxon>
        <taxon>Aconoidasida</taxon>
        <taxon>Piroplasmida</taxon>
        <taxon>Babesiidae</taxon>
        <taxon>Babesia</taxon>
    </lineage>
</organism>
<evidence type="ECO:0000259" key="7">
    <source>
        <dbReference type="Pfam" id="PF00483"/>
    </source>
</evidence>
<keyword evidence="4" id="KW-0808">Transferase</keyword>
<dbReference type="Pfam" id="PF00483">
    <property type="entry name" value="NTP_transferase"/>
    <property type="match status" value="1"/>
</dbReference>
<sequence>MKCLLLAGGHGTRLRPLTLSVPKPFIPFCNRPIIEYQIEASVKAGVDHIILAISAEQRNMVPMIEEVSQRYKVRIDCSIETEALGTAGPLRFAKNLLCDPQDDSEEFIVVNSDIICNYPFAEMIAAHRKNHADGTILVTKTMHPSEFGVIVHDDEYRIKSFVEKPTNFISNQINAGVYIIKKTILDHIPEGNVSIERYFFPLLVSMGKTFCHPLYGRWADVGKPADYIRAQKLYMCGDSYKEHETLVCSDSGGIETLEKSDIVILKTKGGLLVKNREAMKSCGETVNEEDVSDLTQYPNIGTDVVIRPPVIIHTSAVIAQGCVIGPNVSIGPNTVIGNGCRIIRSAILQGARLEGHTYIEGSIIGWDSHIRPWVRVEGLSVLGKNVTVDESLFLRGCIVLPHKTISKSIYEDGSIII</sequence>
<evidence type="ECO:0000313" key="10">
    <source>
        <dbReference type="Proteomes" id="UP001195914"/>
    </source>
</evidence>
<dbReference type="SUPFAM" id="SSF53448">
    <property type="entry name" value="Nucleotide-diphospho-sugar transferases"/>
    <property type="match status" value="1"/>
</dbReference>
<dbReference type="CDD" id="cd06425">
    <property type="entry name" value="M1P_guanylylT_B_like_N"/>
    <property type="match status" value="1"/>
</dbReference>
<dbReference type="GO" id="GO:0005525">
    <property type="term" value="F:GTP binding"/>
    <property type="evidence" value="ECO:0007669"/>
    <property type="project" value="UniProtKB-KW"/>
</dbReference>
<dbReference type="Gene3D" id="2.160.10.10">
    <property type="entry name" value="Hexapeptide repeat proteins"/>
    <property type="match status" value="1"/>
</dbReference>
<dbReference type="InterPro" id="IPR029044">
    <property type="entry name" value="Nucleotide-diphossugar_trans"/>
</dbReference>
<keyword evidence="10" id="KW-1185">Reference proteome</keyword>
<dbReference type="Gene3D" id="3.90.550.10">
    <property type="entry name" value="Spore Coat Polysaccharide Biosynthesis Protein SpsA, Chain A"/>
    <property type="match status" value="1"/>
</dbReference>
<evidence type="ECO:0000256" key="2">
    <source>
        <dbReference type="ARBA" id="ARBA00007274"/>
    </source>
</evidence>
<dbReference type="SUPFAM" id="SSF51161">
    <property type="entry name" value="Trimeric LpxA-like enzymes"/>
    <property type="match status" value="1"/>
</dbReference>
<dbReference type="PANTHER" id="PTHR22572">
    <property type="entry name" value="SUGAR-1-PHOSPHATE GUANYL TRANSFERASE"/>
    <property type="match status" value="1"/>
</dbReference>
<evidence type="ECO:0000256" key="4">
    <source>
        <dbReference type="ARBA" id="ARBA00022679"/>
    </source>
</evidence>
<evidence type="ECO:0000259" key="8">
    <source>
        <dbReference type="Pfam" id="PF25087"/>
    </source>
</evidence>
<gene>
    <name evidence="9" type="ORF">X943_001893</name>
</gene>
<comment type="pathway">
    <text evidence="1">Nucleotide-sugar biosynthesis; GDP-alpha-D-mannose biosynthesis; GDP-alpha-D-mannose from alpha-D-mannose 1-phosphate (GTP route): step 1/1.</text>
</comment>
<comment type="similarity">
    <text evidence="2">Belongs to the transferase hexapeptide repeat family.</text>
</comment>
<dbReference type="GO" id="GO:0009298">
    <property type="term" value="P:GDP-mannose biosynthetic process"/>
    <property type="evidence" value="ECO:0007669"/>
    <property type="project" value="InterPro"/>
</dbReference>
<keyword evidence="6" id="KW-0342">GTP-binding</keyword>
<dbReference type="AlphaFoldDB" id="A0AAD9GJK0"/>
<feature type="domain" description="Nucleotidyl transferase" evidence="7">
    <location>
        <begin position="3"/>
        <end position="233"/>
    </location>
</feature>
<reference evidence="9" key="2">
    <citation type="submission" date="2021-05" db="EMBL/GenBank/DDBJ databases">
        <authorList>
            <person name="Pain A."/>
        </authorList>
    </citation>
    <scope>NUCLEOTIDE SEQUENCE</scope>
    <source>
        <strain evidence="9">1802A</strain>
    </source>
</reference>
<feature type="domain" description="Mannose-1-phosphate guanyltransferase C-terminal" evidence="8">
    <location>
        <begin position="307"/>
        <end position="414"/>
    </location>
</feature>
<proteinExistence type="inferred from homology"/>
<evidence type="ECO:0000256" key="5">
    <source>
        <dbReference type="ARBA" id="ARBA00022741"/>
    </source>
</evidence>
<evidence type="ECO:0000313" key="9">
    <source>
        <dbReference type="EMBL" id="KAK1939645.1"/>
    </source>
</evidence>
<accession>A0AAD9GJK0</accession>
<dbReference type="InterPro" id="IPR005835">
    <property type="entry name" value="NTP_transferase_dom"/>
</dbReference>
<protein>
    <recommendedName>
        <fullName evidence="3">mannose-1-phosphate guanylyltransferase</fullName>
        <ecNumber evidence="3">2.7.7.13</ecNumber>
    </recommendedName>
</protein>
<dbReference type="Pfam" id="PF25087">
    <property type="entry name" value="GMPPB_C"/>
    <property type="match status" value="1"/>
</dbReference>
<dbReference type="EC" id="2.7.7.13" evidence="3"/>
<dbReference type="InterPro" id="IPR045233">
    <property type="entry name" value="GMPPB_N"/>
</dbReference>
<dbReference type="FunFam" id="3.90.550.10:FF:000013">
    <property type="entry name" value="mannose-1-phosphate guanyltransferase beta"/>
    <property type="match status" value="1"/>
</dbReference>